<dbReference type="InterPro" id="IPR011928">
    <property type="entry name" value="Phage_phiJL001_Gp84"/>
</dbReference>
<evidence type="ECO:0000313" key="2">
    <source>
        <dbReference type="EMBL" id="MFD0915860.1"/>
    </source>
</evidence>
<organism evidence="2 3">
    <name type="scientific">Pseudahrensia aquimaris</name>
    <dbReference type="NCBI Taxonomy" id="744461"/>
    <lineage>
        <taxon>Bacteria</taxon>
        <taxon>Pseudomonadati</taxon>
        <taxon>Pseudomonadota</taxon>
        <taxon>Alphaproteobacteria</taxon>
        <taxon>Hyphomicrobiales</taxon>
        <taxon>Ahrensiaceae</taxon>
        <taxon>Pseudahrensia</taxon>
    </lineage>
</organism>
<dbReference type="Proteomes" id="UP001597101">
    <property type="component" value="Unassembled WGS sequence"/>
</dbReference>
<dbReference type="EMBL" id="JBHTJV010000003">
    <property type="protein sequence ID" value="MFD0915860.1"/>
    <property type="molecule type" value="Genomic_DNA"/>
</dbReference>
<comment type="caution">
    <text evidence="2">The sequence shown here is derived from an EMBL/GenBank/DDBJ whole genome shotgun (WGS) entry which is preliminary data.</text>
</comment>
<feature type="domain" description="Bacteriophage phiJL001 Gp84 C-terminal" evidence="1">
    <location>
        <begin position="195"/>
        <end position="276"/>
    </location>
</feature>
<evidence type="ECO:0000313" key="3">
    <source>
        <dbReference type="Proteomes" id="UP001597101"/>
    </source>
</evidence>
<proteinExistence type="predicted"/>
<gene>
    <name evidence="2" type="ORF">ACFQ14_05520</name>
</gene>
<keyword evidence="3" id="KW-1185">Reference proteome</keyword>
<accession>A0ABW3FFY0</accession>
<name>A0ABW3FFY0_9HYPH</name>
<reference evidence="3" key="1">
    <citation type="journal article" date="2019" name="Int. J. Syst. Evol. Microbiol.">
        <title>The Global Catalogue of Microorganisms (GCM) 10K type strain sequencing project: providing services to taxonomists for standard genome sequencing and annotation.</title>
        <authorList>
            <consortium name="The Broad Institute Genomics Platform"/>
            <consortium name="The Broad Institute Genome Sequencing Center for Infectious Disease"/>
            <person name="Wu L."/>
            <person name="Ma J."/>
        </authorList>
    </citation>
    <scope>NUCLEOTIDE SEQUENCE [LARGE SCALE GENOMIC DNA]</scope>
    <source>
        <strain evidence="3">CCUG 60023</strain>
    </source>
</reference>
<sequence>MRTLPEGLLFHLQRTCTTLANCWILTRSDGTKLGFTDHDEALEIEAVTCKPESGLQPTQAVSQLGFAADNVDVAGALSDSSISERDVEAGKYDDARVAVWLVNWQSPDERVLLRNMVIGEVTREDQLFRAELRGFTALLDKVQGRTYGRNCDADLGDARCLIDLDQPEFSVEGTVNSVTEQGTISTNAMVDFARGWFSGGTIEWRSGANVGTRQRIASSLEPSADKLRLWDLPPEPIAPGDGFELVAGCDKRFTTCKAKFANHLNFRGFPHMPGNDFAMNYAANGNDHDGSPLIP</sequence>
<dbReference type="Pfam" id="PF09356">
    <property type="entry name" value="Phage_BR0599"/>
    <property type="match status" value="1"/>
</dbReference>
<evidence type="ECO:0000259" key="1">
    <source>
        <dbReference type="Pfam" id="PF09356"/>
    </source>
</evidence>
<dbReference type="Pfam" id="PF09931">
    <property type="entry name" value="Phage_phiJL001_Gp84_N"/>
    <property type="match status" value="1"/>
</dbReference>
<dbReference type="InterPro" id="IPR018964">
    <property type="entry name" value="Phage_phiJL001_Gp84_C"/>
</dbReference>
<dbReference type="RefSeq" id="WP_377211705.1">
    <property type="nucleotide sequence ID" value="NZ_JBHTJV010000003.1"/>
</dbReference>
<dbReference type="NCBIfam" id="TIGR02218">
    <property type="entry name" value="phg_TIGR02218"/>
    <property type="match status" value="1"/>
</dbReference>
<protein>
    <submittedName>
        <fullName evidence="2">DUF2163 domain-containing protein</fullName>
    </submittedName>
</protein>